<evidence type="ECO:0000313" key="3">
    <source>
        <dbReference type="Proteomes" id="UP000257014"/>
    </source>
</evidence>
<dbReference type="Proteomes" id="UP000257014">
    <property type="component" value="Unassembled WGS sequence"/>
</dbReference>
<sequence>MFTRLPAVDRRDRIRGQRERRTAGKTSATDVGNPFRAGFQGGTATGFSAPGRFPLPLKTW</sequence>
<feature type="compositionally biased region" description="Basic and acidic residues" evidence="1">
    <location>
        <begin position="7"/>
        <end position="22"/>
    </location>
</feature>
<evidence type="ECO:0000256" key="1">
    <source>
        <dbReference type="SAM" id="MobiDB-lite"/>
    </source>
</evidence>
<name>A0A3E0K6K7_9BACI</name>
<evidence type="ECO:0000313" key="2">
    <source>
        <dbReference type="EMBL" id="REJ29754.1"/>
    </source>
</evidence>
<proteinExistence type="predicted"/>
<comment type="caution">
    <text evidence="2">The sequence shown here is derived from an EMBL/GenBank/DDBJ whole genome shotgun (WGS) entry which is preliminary data.</text>
</comment>
<dbReference type="EMBL" id="QEWE01000013">
    <property type="protein sequence ID" value="REJ29754.1"/>
    <property type="molecule type" value="Genomic_DNA"/>
</dbReference>
<feature type="region of interest" description="Disordered" evidence="1">
    <location>
        <begin position="1"/>
        <end position="50"/>
    </location>
</feature>
<dbReference type="AlphaFoldDB" id="A0A3E0K6K7"/>
<gene>
    <name evidence="2" type="ORF">C6P37_04705</name>
</gene>
<reference evidence="2 3" key="1">
    <citation type="submission" date="2018-03" db="EMBL/GenBank/DDBJ databases">
        <authorList>
            <person name="Keele B.F."/>
        </authorList>
    </citation>
    <scope>NUCLEOTIDE SEQUENCE [LARGE SCALE GENOMIC DNA]</scope>
    <source>
        <strain evidence="2">ZCTH4_d</strain>
    </source>
</reference>
<accession>A0A3E0K6K7</accession>
<organism evidence="2 3">
    <name type="scientific">Caldibacillus debilis</name>
    <dbReference type="NCBI Taxonomy" id="301148"/>
    <lineage>
        <taxon>Bacteria</taxon>
        <taxon>Bacillati</taxon>
        <taxon>Bacillota</taxon>
        <taxon>Bacilli</taxon>
        <taxon>Bacillales</taxon>
        <taxon>Bacillaceae</taxon>
        <taxon>Caldibacillus</taxon>
    </lineage>
</organism>
<protein>
    <submittedName>
        <fullName evidence="2">Uncharacterized protein</fullName>
    </submittedName>
</protein>